<dbReference type="Pfam" id="PF13175">
    <property type="entry name" value="AAA_15"/>
    <property type="match status" value="1"/>
</dbReference>
<reference evidence="3" key="1">
    <citation type="submission" date="2023-07" db="EMBL/GenBank/DDBJ databases">
        <authorList>
            <person name="Shahid S."/>
            <person name="Akbar M.Y."/>
            <person name="Ajmal W."/>
            <person name="Ansari A."/>
            <person name="Ghazanfar S."/>
        </authorList>
    </citation>
    <scope>NUCLEOTIDE SEQUENCE</scope>
    <source>
        <strain evidence="3">NIGAB</strain>
    </source>
</reference>
<dbReference type="InterPro" id="IPR041685">
    <property type="entry name" value="AAA_GajA/Old/RecF-like"/>
</dbReference>
<dbReference type="InterPro" id="IPR027417">
    <property type="entry name" value="P-loop_NTPase"/>
</dbReference>
<evidence type="ECO:0000259" key="2">
    <source>
        <dbReference type="Pfam" id="PF13304"/>
    </source>
</evidence>
<dbReference type="EMBL" id="JAVIAC010000007">
    <property type="protein sequence ID" value="MDQ7953130.1"/>
    <property type="molecule type" value="Genomic_DNA"/>
</dbReference>
<dbReference type="GO" id="GO:0005524">
    <property type="term" value="F:ATP binding"/>
    <property type="evidence" value="ECO:0007669"/>
    <property type="project" value="InterPro"/>
</dbReference>
<dbReference type="AlphaFoldDB" id="A0AAP5C7B7"/>
<dbReference type="Proteomes" id="UP001240529">
    <property type="component" value="Unassembled WGS sequence"/>
</dbReference>
<organism evidence="3 4">
    <name type="scientific">Stenotrophomonas geniculata</name>
    <dbReference type="NCBI Taxonomy" id="86188"/>
    <lineage>
        <taxon>Bacteria</taxon>
        <taxon>Pseudomonadati</taxon>
        <taxon>Pseudomonadota</taxon>
        <taxon>Gammaproteobacteria</taxon>
        <taxon>Lysobacterales</taxon>
        <taxon>Lysobacteraceae</taxon>
        <taxon>Stenotrophomonas</taxon>
    </lineage>
</organism>
<dbReference type="Pfam" id="PF13304">
    <property type="entry name" value="AAA_21"/>
    <property type="match status" value="1"/>
</dbReference>
<dbReference type="PANTHER" id="PTHR43581:SF4">
    <property type="entry name" value="ATP_GTP PHOSPHATASE"/>
    <property type="match status" value="1"/>
</dbReference>
<accession>A0AAP5C7B7</accession>
<name>A0AAP5C7B7_9GAMM</name>
<gene>
    <name evidence="3" type="ORF">Q0031_15210</name>
</gene>
<feature type="domain" description="ATPase AAA-type core" evidence="2">
    <location>
        <begin position="207"/>
        <end position="302"/>
    </location>
</feature>
<evidence type="ECO:0000313" key="3">
    <source>
        <dbReference type="EMBL" id="MDQ7953130.1"/>
    </source>
</evidence>
<sequence>MKLESIKVEKFKRIDAIELQIADLNILVGSNGSGKSSILQALHLASCLMRQADRIRGSPATVSINALDYLPSDQYWKLGHGADWGNKWDSPSSQVEFRFLDDAGGAVPPNIVTAKLGMRSARNAGISVTGELPESVRTLFRGQDVFFSGFIPGISGIPNVEHKNSKRVVLKACSFGDSNVYLRNALNLLPAADIVKIEEWLEPLLGPIKLKIVFDESKDFDIHAHAELNGRSTPLELLGTGFLQLIQIFCYILLFKPKILLIDEPDIHLHPTIQEKLAASLLEIARAQEIKIVMSTHSPFIVRGAPVDTNVVWLADGEIKSENRSVVELALGWGAFGKQVIIVSEDAKNELLKKLIRQWPEIERTVTVLPGRGYKHLLTKSEAVELRASLGGKFKVLVHRDRDSLTDDEAAQLVDSYAAEGIALWLTDQSDIESEFCNPSFLESLTGQSLAVCDNWIAQIAAANAIPISDQFSKQRAAHNEELHAAGGSPTNADVWAELQHRPLRGAKGKFVMGQLKNKVPGKVYSEASVEGHAGFPELAPSLKNAIQLLIDQ</sequence>
<feature type="domain" description="Endonuclease GajA/Old nuclease/RecF-like AAA" evidence="1">
    <location>
        <begin position="1"/>
        <end position="43"/>
    </location>
</feature>
<comment type="caution">
    <text evidence="3">The sequence shown here is derived from an EMBL/GenBank/DDBJ whole genome shotgun (WGS) entry which is preliminary data.</text>
</comment>
<dbReference type="InterPro" id="IPR051396">
    <property type="entry name" value="Bact_Antivir_Def_Nuclease"/>
</dbReference>
<protein>
    <submittedName>
        <fullName evidence="3">AAA family ATPase</fullName>
    </submittedName>
</protein>
<dbReference type="GO" id="GO:0016887">
    <property type="term" value="F:ATP hydrolysis activity"/>
    <property type="evidence" value="ECO:0007669"/>
    <property type="project" value="InterPro"/>
</dbReference>
<dbReference type="PANTHER" id="PTHR43581">
    <property type="entry name" value="ATP/GTP PHOSPHATASE"/>
    <property type="match status" value="1"/>
</dbReference>
<proteinExistence type="predicted"/>
<dbReference type="Gene3D" id="3.40.50.300">
    <property type="entry name" value="P-loop containing nucleotide triphosphate hydrolases"/>
    <property type="match status" value="2"/>
</dbReference>
<dbReference type="RefSeq" id="WP_305730495.1">
    <property type="nucleotide sequence ID" value="NZ_JAUZEA010000007.1"/>
</dbReference>
<evidence type="ECO:0000313" key="4">
    <source>
        <dbReference type="Proteomes" id="UP001240529"/>
    </source>
</evidence>
<dbReference type="CDD" id="cd00267">
    <property type="entry name" value="ABC_ATPase"/>
    <property type="match status" value="1"/>
</dbReference>
<dbReference type="SUPFAM" id="SSF52540">
    <property type="entry name" value="P-loop containing nucleoside triphosphate hydrolases"/>
    <property type="match status" value="1"/>
</dbReference>
<dbReference type="InterPro" id="IPR003959">
    <property type="entry name" value="ATPase_AAA_core"/>
</dbReference>
<evidence type="ECO:0000259" key="1">
    <source>
        <dbReference type="Pfam" id="PF13175"/>
    </source>
</evidence>